<dbReference type="SUPFAM" id="SSF47954">
    <property type="entry name" value="Cyclin-like"/>
    <property type="match status" value="2"/>
</dbReference>
<dbReference type="STRING" id="451379.A0A0N5AEQ5"/>
<evidence type="ECO:0000259" key="2">
    <source>
        <dbReference type="Pfam" id="PF00134"/>
    </source>
</evidence>
<sequence length="226" mass="26215">MSCSSSEDDRKLYMFIIEAGIKLEAKNVTTCTAAILTYRVLKRRRSEGICPYTIACACILLAAKAEEDQSVRIRDVINVAYSILHPEKPFLRIGEELWAMREGIARMEYLVLRLLKFDVGVENPHQYLLHYLSSLRDWCPEEFSLYDIPALSFTLLRDAHVCPSLVLSHNPQTIAIVCLAIALRTFKVRICSRWYKVFSESMTSTKLRHLEKEYFENILQMRLERS</sequence>
<dbReference type="InterPro" id="IPR006671">
    <property type="entry name" value="Cyclin_N"/>
</dbReference>
<dbReference type="GO" id="GO:0016538">
    <property type="term" value="F:cyclin-dependent protein serine/threonine kinase regulator activity"/>
    <property type="evidence" value="ECO:0007669"/>
    <property type="project" value="InterPro"/>
</dbReference>
<dbReference type="InterPro" id="IPR043198">
    <property type="entry name" value="Cyclin/Ssn8"/>
</dbReference>
<dbReference type="InterPro" id="IPR048055">
    <property type="entry name" value="Cyclin-Q_first_cyclin_box"/>
</dbReference>
<dbReference type="CDD" id="cd20535">
    <property type="entry name" value="CYCLIN_CCNM_CCNQ_rpt2"/>
    <property type="match status" value="1"/>
</dbReference>
<dbReference type="GO" id="GO:0006357">
    <property type="term" value="P:regulation of transcription by RNA polymerase II"/>
    <property type="evidence" value="ECO:0007669"/>
    <property type="project" value="InterPro"/>
</dbReference>
<protein>
    <submittedName>
        <fullName evidence="4">Cyclin-Q</fullName>
    </submittedName>
</protein>
<feature type="domain" description="Cyclin N-terminal" evidence="2">
    <location>
        <begin position="11"/>
        <end position="119"/>
    </location>
</feature>
<dbReference type="Pfam" id="PF00134">
    <property type="entry name" value="Cyclin_N"/>
    <property type="match status" value="1"/>
</dbReference>
<reference evidence="4" key="1">
    <citation type="submission" date="2017-02" db="UniProtKB">
        <authorList>
            <consortium name="WormBaseParasite"/>
        </authorList>
    </citation>
    <scope>IDENTIFICATION</scope>
</reference>
<dbReference type="Gene3D" id="1.10.472.10">
    <property type="entry name" value="Cyclin-like"/>
    <property type="match status" value="2"/>
</dbReference>
<organism evidence="3 4">
    <name type="scientific">Syphacia muris</name>
    <dbReference type="NCBI Taxonomy" id="451379"/>
    <lineage>
        <taxon>Eukaryota</taxon>
        <taxon>Metazoa</taxon>
        <taxon>Ecdysozoa</taxon>
        <taxon>Nematoda</taxon>
        <taxon>Chromadorea</taxon>
        <taxon>Rhabditida</taxon>
        <taxon>Spirurina</taxon>
        <taxon>Oxyuridomorpha</taxon>
        <taxon>Oxyuroidea</taxon>
        <taxon>Oxyuridae</taxon>
        <taxon>Syphacia</taxon>
    </lineage>
</organism>
<keyword evidence="1" id="KW-0195">Cyclin</keyword>
<name>A0A0N5AEQ5_9BILA</name>
<evidence type="ECO:0000313" key="4">
    <source>
        <dbReference type="WBParaSite" id="SMUV_0000272501-mRNA-1"/>
    </source>
</evidence>
<evidence type="ECO:0000256" key="1">
    <source>
        <dbReference type="ARBA" id="ARBA00023127"/>
    </source>
</evidence>
<dbReference type="InterPro" id="IPR036915">
    <property type="entry name" value="Cyclin-like_sf"/>
</dbReference>
<dbReference type="PANTHER" id="PTHR10026">
    <property type="entry name" value="CYCLIN"/>
    <property type="match status" value="1"/>
</dbReference>
<accession>A0A0N5AEQ5</accession>
<dbReference type="InterPro" id="IPR048053">
    <property type="entry name" value="Cyclin-Q_second_cyclin_box"/>
</dbReference>
<dbReference type="CDD" id="cd20534">
    <property type="entry name" value="CYCLIN_CCNM_CCNQ_rpt1"/>
    <property type="match status" value="1"/>
</dbReference>
<proteinExistence type="predicted"/>
<evidence type="ECO:0000313" key="3">
    <source>
        <dbReference type="Proteomes" id="UP000046393"/>
    </source>
</evidence>
<dbReference type="AlphaFoldDB" id="A0A0N5AEQ5"/>
<dbReference type="Proteomes" id="UP000046393">
    <property type="component" value="Unplaced"/>
</dbReference>
<keyword evidence="3" id="KW-1185">Reference proteome</keyword>
<dbReference type="WBParaSite" id="SMUV_0000272501-mRNA-1">
    <property type="protein sequence ID" value="SMUV_0000272501-mRNA-1"/>
    <property type="gene ID" value="SMUV_0000272501"/>
</dbReference>